<dbReference type="OrthoDB" id="1935425at2759"/>
<protein>
    <submittedName>
        <fullName evidence="1">Uncharacterized protein</fullName>
    </submittedName>
</protein>
<dbReference type="AlphaFoldDB" id="A0A2P5B9A2"/>
<dbReference type="EMBL" id="JXTB01000333">
    <property type="protein sequence ID" value="PON45351.1"/>
    <property type="molecule type" value="Genomic_DNA"/>
</dbReference>
<evidence type="ECO:0000313" key="2">
    <source>
        <dbReference type="Proteomes" id="UP000237105"/>
    </source>
</evidence>
<organism evidence="1 2">
    <name type="scientific">Parasponia andersonii</name>
    <name type="common">Sponia andersonii</name>
    <dbReference type="NCBI Taxonomy" id="3476"/>
    <lineage>
        <taxon>Eukaryota</taxon>
        <taxon>Viridiplantae</taxon>
        <taxon>Streptophyta</taxon>
        <taxon>Embryophyta</taxon>
        <taxon>Tracheophyta</taxon>
        <taxon>Spermatophyta</taxon>
        <taxon>Magnoliopsida</taxon>
        <taxon>eudicotyledons</taxon>
        <taxon>Gunneridae</taxon>
        <taxon>Pentapetalae</taxon>
        <taxon>rosids</taxon>
        <taxon>fabids</taxon>
        <taxon>Rosales</taxon>
        <taxon>Cannabaceae</taxon>
        <taxon>Parasponia</taxon>
    </lineage>
</organism>
<dbReference type="Proteomes" id="UP000237105">
    <property type="component" value="Unassembled WGS sequence"/>
</dbReference>
<reference evidence="2" key="1">
    <citation type="submission" date="2016-06" db="EMBL/GenBank/DDBJ databases">
        <title>Parallel loss of symbiosis genes in relatives of nitrogen-fixing non-legume Parasponia.</title>
        <authorList>
            <person name="Van Velzen R."/>
            <person name="Holmer R."/>
            <person name="Bu F."/>
            <person name="Rutten L."/>
            <person name="Van Zeijl A."/>
            <person name="Liu W."/>
            <person name="Santuari L."/>
            <person name="Cao Q."/>
            <person name="Sharma T."/>
            <person name="Shen D."/>
            <person name="Roswanjaya Y."/>
            <person name="Wardhani T."/>
            <person name="Kalhor M.S."/>
            <person name="Jansen J."/>
            <person name="Van den Hoogen J."/>
            <person name="Gungor B."/>
            <person name="Hartog M."/>
            <person name="Hontelez J."/>
            <person name="Verver J."/>
            <person name="Yang W.-C."/>
            <person name="Schijlen E."/>
            <person name="Repin R."/>
            <person name="Schilthuizen M."/>
            <person name="Schranz E."/>
            <person name="Heidstra R."/>
            <person name="Miyata K."/>
            <person name="Fedorova E."/>
            <person name="Kohlen W."/>
            <person name="Bisseling T."/>
            <person name="Smit S."/>
            <person name="Geurts R."/>
        </authorList>
    </citation>
    <scope>NUCLEOTIDE SEQUENCE [LARGE SCALE GENOMIC DNA]</scope>
    <source>
        <strain evidence="2">cv. WU1-14</strain>
    </source>
</reference>
<comment type="caution">
    <text evidence="1">The sequence shown here is derived from an EMBL/GenBank/DDBJ whole genome shotgun (WGS) entry which is preliminary data.</text>
</comment>
<evidence type="ECO:0000313" key="1">
    <source>
        <dbReference type="EMBL" id="PON45351.1"/>
    </source>
</evidence>
<proteinExistence type="predicted"/>
<keyword evidence="2" id="KW-1185">Reference proteome</keyword>
<accession>A0A2P5B9A2</accession>
<sequence length="122" mass="12482">MASRVDSSSGHSHQTPAGHVGWVQPRVGVVGVVLCSFLVGAASGVAASGSGRGAGQIGAAGILGKSAVNSSAEYWLSSVSGDETAEGDIFDCVGFNKQRPLNHPLQKNHKIQVLVFFPSPIL</sequence>
<gene>
    <name evidence="1" type="ORF">PanWU01x14_259620</name>
</gene>
<name>A0A2P5B9A2_PARAD</name>